<dbReference type="GO" id="GO:0016491">
    <property type="term" value="F:oxidoreductase activity"/>
    <property type="evidence" value="ECO:0007669"/>
    <property type="project" value="InterPro"/>
</dbReference>
<evidence type="ECO:0000256" key="2">
    <source>
        <dbReference type="ARBA" id="ARBA00022692"/>
    </source>
</evidence>
<dbReference type="OrthoDB" id="43224at2759"/>
<dbReference type="InterPro" id="IPR006694">
    <property type="entry name" value="Fatty_acid_hydroxylase"/>
</dbReference>
<feature type="transmembrane region" description="Helical" evidence="5">
    <location>
        <begin position="65"/>
        <end position="92"/>
    </location>
</feature>
<evidence type="ECO:0000256" key="1">
    <source>
        <dbReference type="ARBA" id="ARBA00004370"/>
    </source>
</evidence>
<feature type="transmembrane region" description="Helical" evidence="5">
    <location>
        <begin position="23"/>
        <end position="45"/>
    </location>
</feature>
<accession>A0A9K3LRN9</accession>
<comment type="caution">
    <text evidence="7">The sequence shown here is derived from an EMBL/GenBank/DDBJ whole genome shotgun (WGS) entry which is preliminary data.</text>
</comment>
<protein>
    <submittedName>
        <fullName evidence="7">Fatty acid hydroxylase superfamily protein</fullName>
    </submittedName>
</protein>
<evidence type="ECO:0000259" key="6">
    <source>
        <dbReference type="Pfam" id="PF04116"/>
    </source>
</evidence>
<keyword evidence="8" id="KW-1185">Reference proteome</keyword>
<reference evidence="7" key="1">
    <citation type="journal article" date="2021" name="Sci. Rep.">
        <title>Diploid genomic architecture of Nitzschia inconspicua, an elite biomass production diatom.</title>
        <authorList>
            <person name="Oliver A."/>
            <person name="Podell S."/>
            <person name="Pinowska A."/>
            <person name="Traller J.C."/>
            <person name="Smith S.R."/>
            <person name="McClure R."/>
            <person name="Beliaev A."/>
            <person name="Bohutskyi P."/>
            <person name="Hill E.A."/>
            <person name="Rabines A."/>
            <person name="Zheng H."/>
            <person name="Allen L.Z."/>
            <person name="Kuo A."/>
            <person name="Grigoriev I.V."/>
            <person name="Allen A.E."/>
            <person name="Hazlebeck D."/>
            <person name="Allen E.E."/>
        </authorList>
    </citation>
    <scope>NUCLEOTIDE SEQUENCE</scope>
    <source>
        <strain evidence="7">Hildebrandi</strain>
    </source>
</reference>
<evidence type="ECO:0000256" key="5">
    <source>
        <dbReference type="SAM" id="Phobius"/>
    </source>
</evidence>
<sequence length="274" mass="31704">MFHLFLLLQQQQQQQSPLDSNEIWHHAMIGGLEMSTSAVVVTLILELWSLDTVRQMWKQPNGKELYITAILYNFVNHFVLGVPTYMIAAIYFCTKEDEEKKDSFEAWTSCLLQVLFILVAHSLQYYYIHKIFHEFPALYRTFHRFHHRFNTHVPPSAANAVTIGEYGLAYVLPFATAALLGRVTVPALRCAIIITIVLNAVVHTPKLETWSQQWIPIFWVSTADHLNHHRKLQVHYASPLFNVDNILVFLLQRRMKGTSLDRDNEGDGAEQIEE</sequence>
<comment type="subcellular location">
    <subcellularLocation>
        <location evidence="1">Membrane</location>
    </subcellularLocation>
</comment>
<dbReference type="PANTHER" id="PTHR11863">
    <property type="entry name" value="STEROL DESATURASE"/>
    <property type="match status" value="1"/>
</dbReference>
<dbReference type="AlphaFoldDB" id="A0A9K3LRN9"/>
<name>A0A9K3LRN9_9STRA</name>
<dbReference type="Pfam" id="PF04116">
    <property type="entry name" value="FA_hydroxylase"/>
    <property type="match status" value="1"/>
</dbReference>
<dbReference type="InterPro" id="IPR050307">
    <property type="entry name" value="Sterol_Desaturase_Related"/>
</dbReference>
<dbReference type="EMBL" id="JAGRRH010000007">
    <property type="protein sequence ID" value="KAG7366699.1"/>
    <property type="molecule type" value="Genomic_DNA"/>
</dbReference>
<evidence type="ECO:0000313" key="7">
    <source>
        <dbReference type="EMBL" id="KAG7366699.1"/>
    </source>
</evidence>
<feature type="domain" description="Fatty acid hydroxylase" evidence="6">
    <location>
        <begin position="115"/>
        <end position="245"/>
    </location>
</feature>
<keyword evidence="2 5" id="KW-0812">Transmembrane</keyword>
<proteinExistence type="predicted"/>
<dbReference type="Proteomes" id="UP000693970">
    <property type="component" value="Unassembled WGS sequence"/>
</dbReference>
<evidence type="ECO:0000313" key="8">
    <source>
        <dbReference type="Proteomes" id="UP000693970"/>
    </source>
</evidence>
<dbReference type="GO" id="GO:0008610">
    <property type="term" value="P:lipid biosynthetic process"/>
    <property type="evidence" value="ECO:0007669"/>
    <property type="project" value="InterPro"/>
</dbReference>
<dbReference type="GO" id="GO:0016020">
    <property type="term" value="C:membrane"/>
    <property type="evidence" value="ECO:0007669"/>
    <property type="project" value="UniProtKB-SubCell"/>
</dbReference>
<dbReference type="GO" id="GO:0005506">
    <property type="term" value="F:iron ion binding"/>
    <property type="evidence" value="ECO:0007669"/>
    <property type="project" value="InterPro"/>
</dbReference>
<evidence type="ECO:0000256" key="4">
    <source>
        <dbReference type="ARBA" id="ARBA00023136"/>
    </source>
</evidence>
<gene>
    <name evidence="7" type="ORF">IV203_029369</name>
</gene>
<feature type="transmembrane region" description="Helical" evidence="5">
    <location>
        <begin position="104"/>
        <end position="128"/>
    </location>
</feature>
<evidence type="ECO:0000256" key="3">
    <source>
        <dbReference type="ARBA" id="ARBA00022989"/>
    </source>
</evidence>
<keyword evidence="4 5" id="KW-0472">Membrane</keyword>
<keyword evidence="3 5" id="KW-1133">Transmembrane helix</keyword>
<reference evidence="7" key="2">
    <citation type="submission" date="2021-04" db="EMBL/GenBank/DDBJ databases">
        <authorList>
            <person name="Podell S."/>
        </authorList>
    </citation>
    <scope>NUCLEOTIDE SEQUENCE</scope>
    <source>
        <strain evidence="7">Hildebrandi</strain>
    </source>
</reference>
<organism evidence="7 8">
    <name type="scientific">Nitzschia inconspicua</name>
    <dbReference type="NCBI Taxonomy" id="303405"/>
    <lineage>
        <taxon>Eukaryota</taxon>
        <taxon>Sar</taxon>
        <taxon>Stramenopiles</taxon>
        <taxon>Ochrophyta</taxon>
        <taxon>Bacillariophyta</taxon>
        <taxon>Bacillariophyceae</taxon>
        <taxon>Bacillariophycidae</taxon>
        <taxon>Bacillariales</taxon>
        <taxon>Bacillariaceae</taxon>
        <taxon>Nitzschia</taxon>
    </lineage>
</organism>